<dbReference type="Pfam" id="PF21305">
    <property type="entry name" value="type_II_gspD_N0"/>
    <property type="match status" value="1"/>
</dbReference>
<gene>
    <name evidence="16" type="ORF">B0I24_102102</name>
</gene>
<feature type="region of interest" description="Disordered" evidence="11">
    <location>
        <begin position="313"/>
        <end position="343"/>
    </location>
</feature>
<evidence type="ECO:0000256" key="12">
    <source>
        <dbReference type="SAM" id="SignalP"/>
    </source>
</evidence>
<dbReference type="InterPro" id="IPR004846">
    <property type="entry name" value="T2SS/T3SS_dom"/>
</dbReference>
<dbReference type="InterPro" id="IPR049371">
    <property type="entry name" value="GspD-like_N0"/>
</dbReference>
<comment type="caution">
    <text evidence="16">The sequence shown here is derived from an EMBL/GenBank/DDBJ whole genome shotgun (WGS) entry which is preliminary data.</text>
</comment>
<evidence type="ECO:0000256" key="5">
    <source>
        <dbReference type="ARBA" id="ARBA00022692"/>
    </source>
</evidence>
<sequence>MRMSASKLITTTIGSALLMAGMAMTPVAVALQSAQQTQAAQSSDAGEFSASFNNTEITEFIQTVSRNLEKTIVVHPEVRGRINVRSYDVLNRQQYYQFFLDVLEVYGYAVVESDNGTLRVIRDRDARNTALPVVDDASQTGATMITRVVAVQNVSVRELAPLLRGLNDQSGGGNVVSYDPSNVIMITGRAAVVNRLVEVIERVDRAGNQDVERIELRHASAAEMVRIASAIFIPQSAGNTPELLVPRIVADERTNSVLISGEPRVRERVVRLIRELDSELETTGNTRVFYLRYAKADEMVEVLRGMTDTMLAEEERQASPQGASGSSQQQRTAASSQRPRMGNQVSIQAHESTNALVVTAQPSMIRAIEDVVRQLDIRRAQVLVEAIIVEVFEGDGLNFGIQWLSEDFGLMQHNNGNLVPLGQIGIAAEAARSQPGSTFERTDPNTGQTIVTSEPERRGDYSLAAQLLSQANGLILGTVQDGWGAILQAVSTNTNSNILSAPSITTLDNQEANFLVGQDVPTLTGSTAGSNNENPFQTVERREIGIRLRVTPQINEGDSVQMVIEQEVSSLAGATSVDITINKRELSTTVLARDGETIVLGGLIDEDVQESLSKVPILGDIPILGHLFKSTSVTTRKRNLMVFIRPTIIRDDIRMDELSSRKYSYIRAQQLEQRERGLSLRQNSRIPVLPEWAEHKMLPPGFEHYLDRDEIQAEPPERNDEE</sequence>
<evidence type="ECO:0000256" key="4">
    <source>
        <dbReference type="ARBA" id="ARBA00022452"/>
    </source>
</evidence>
<feature type="domain" description="NolW-like" evidence="14">
    <location>
        <begin position="212"/>
        <end position="278"/>
    </location>
</feature>
<organism evidence="16 17">
    <name type="scientific">Aliidiomarina maris</name>
    <dbReference type="NCBI Taxonomy" id="531312"/>
    <lineage>
        <taxon>Bacteria</taxon>
        <taxon>Pseudomonadati</taxon>
        <taxon>Pseudomonadota</taxon>
        <taxon>Gammaproteobacteria</taxon>
        <taxon>Alteromonadales</taxon>
        <taxon>Idiomarinaceae</taxon>
        <taxon>Aliidiomarina</taxon>
    </lineage>
</organism>
<evidence type="ECO:0000256" key="10">
    <source>
        <dbReference type="RuleBase" id="RU004004"/>
    </source>
</evidence>
<dbReference type="PRINTS" id="PR00811">
    <property type="entry name" value="BCTERIALGSPD"/>
</dbReference>
<dbReference type="Gene3D" id="3.30.1370.120">
    <property type="match status" value="3"/>
</dbReference>
<reference evidence="16 17" key="1">
    <citation type="submission" date="2018-06" db="EMBL/GenBank/DDBJ databases">
        <title>Genomic Encyclopedia of Type Strains, Phase III (KMG-III): the genomes of soil and plant-associated and newly described type strains.</title>
        <authorList>
            <person name="Whitman W."/>
        </authorList>
    </citation>
    <scope>NUCLEOTIDE SEQUENCE [LARGE SCALE GENOMIC DNA]</scope>
    <source>
        <strain evidence="16 17">CGMCC 1.15366</strain>
    </source>
</reference>
<protein>
    <submittedName>
        <fullName evidence="16">General secretion pathway protein D</fullName>
    </submittedName>
</protein>
<dbReference type="Pfam" id="PF00263">
    <property type="entry name" value="Secretin"/>
    <property type="match status" value="1"/>
</dbReference>
<feature type="region of interest" description="Disordered" evidence="11">
    <location>
        <begin position="435"/>
        <end position="455"/>
    </location>
</feature>
<dbReference type="GO" id="GO:0009279">
    <property type="term" value="C:cell outer membrane"/>
    <property type="evidence" value="ECO:0007669"/>
    <property type="project" value="UniProtKB-SubCell"/>
</dbReference>
<dbReference type="GO" id="GO:0015627">
    <property type="term" value="C:type II protein secretion system complex"/>
    <property type="evidence" value="ECO:0007669"/>
    <property type="project" value="InterPro"/>
</dbReference>
<keyword evidence="8" id="KW-0472">Membrane</keyword>
<keyword evidence="5" id="KW-0812">Transmembrane</keyword>
<evidence type="ECO:0000256" key="6">
    <source>
        <dbReference type="ARBA" id="ARBA00022729"/>
    </source>
</evidence>
<evidence type="ECO:0000256" key="1">
    <source>
        <dbReference type="ARBA" id="ARBA00004442"/>
    </source>
</evidence>
<dbReference type="PANTHER" id="PTHR30332">
    <property type="entry name" value="PROBABLE GENERAL SECRETION PATHWAY PROTEIN D"/>
    <property type="match status" value="1"/>
</dbReference>
<keyword evidence="3 10" id="KW-0813">Transport</keyword>
<dbReference type="NCBIfam" id="TIGR02517">
    <property type="entry name" value="type_II_gspD"/>
    <property type="match status" value="1"/>
</dbReference>
<feature type="compositionally biased region" description="Low complexity" evidence="11">
    <location>
        <begin position="318"/>
        <end position="340"/>
    </location>
</feature>
<keyword evidence="6 12" id="KW-0732">Signal</keyword>
<name>A0A327XAH8_9GAMM</name>
<accession>A0A327XAH8</accession>
<feature type="domain" description="NolW-like" evidence="14">
    <location>
        <begin position="146"/>
        <end position="209"/>
    </location>
</feature>
<dbReference type="InterPro" id="IPR038591">
    <property type="entry name" value="NolW-like_sf"/>
</dbReference>
<feature type="signal peptide" evidence="12">
    <location>
        <begin position="1"/>
        <end position="30"/>
    </location>
</feature>
<feature type="domain" description="Type II/III secretion system secretin-like" evidence="13">
    <location>
        <begin position="489"/>
        <end position="650"/>
    </location>
</feature>
<evidence type="ECO:0000313" key="17">
    <source>
        <dbReference type="Proteomes" id="UP000249203"/>
    </source>
</evidence>
<comment type="similarity">
    <text evidence="2">Belongs to the bacterial secretin family. GSP D subfamily.</text>
</comment>
<evidence type="ECO:0000259" key="13">
    <source>
        <dbReference type="Pfam" id="PF00263"/>
    </source>
</evidence>
<dbReference type="Pfam" id="PF03958">
    <property type="entry name" value="Secretin_N"/>
    <property type="match status" value="3"/>
</dbReference>
<dbReference type="InterPro" id="IPR001775">
    <property type="entry name" value="GspD/PilQ"/>
</dbReference>
<feature type="domain" description="NolW-like" evidence="14">
    <location>
        <begin position="286"/>
        <end position="381"/>
    </location>
</feature>
<evidence type="ECO:0000259" key="15">
    <source>
        <dbReference type="Pfam" id="PF21305"/>
    </source>
</evidence>
<evidence type="ECO:0000313" key="16">
    <source>
        <dbReference type="EMBL" id="RAK00677.1"/>
    </source>
</evidence>
<dbReference type="InterPro" id="IPR005644">
    <property type="entry name" value="NolW-like"/>
</dbReference>
<proteinExistence type="inferred from homology"/>
<evidence type="ECO:0000256" key="9">
    <source>
        <dbReference type="ARBA" id="ARBA00023237"/>
    </source>
</evidence>
<dbReference type="AlphaFoldDB" id="A0A327XAH8"/>
<dbReference type="InterPro" id="IPR013356">
    <property type="entry name" value="T2SS_GspD"/>
</dbReference>
<dbReference type="PROSITE" id="PS00875">
    <property type="entry name" value="T2SP_D"/>
    <property type="match status" value="1"/>
</dbReference>
<dbReference type="Proteomes" id="UP000249203">
    <property type="component" value="Unassembled WGS sequence"/>
</dbReference>
<evidence type="ECO:0000256" key="11">
    <source>
        <dbReference type="SAM" id="MobiDB-lite"/>
    </source>
</evidence>
<dbReference type="OrthoDB" id="9775455at2"/>
<evidence type="ECO:0000256" key="3">
    <source>
        <dbReference type="ARBA" id="ARBA00022448"/>
    </source>
</evidence>
<dbReference type="GO" id="GO:0015628">
    <property type="term" value="P:protein secretion by the type II secretion system"/>
    <property type="evidence" value="ECO:0007669"/>
    <property type="project" value="InterPro"/>
</dbReference>
<dbReference type="PANTHER" id="PTHR30332:SF24">
    <property type="entry name" value="SECRETIN GSPD-RELATED"/>
    <property type="match status" value="1"/>
</dbReference>
<dbReference type="InterPro" id="IPR050810">
    <property type="entry name" value="Bact_Secretion_Sys_Channel"/>
</dbReference>
<feature type="chain" id="PRO_5016316727" evidence="12">
    <location>
        <begin position="31"/>
        <end position="722"/>
    </location>
</feature>
<comment type="subcellular location">
    <subcellularLocation>
        <location evidence="1 10">Cell outer membrane</location>
    </subcellularLocation>
</comment>
<evidence type="ECO:0000256" key="8">
    <source>
        <dbReference type="ARBA" id="ARBA00023136"/>
    </source>
</evidence>
<keyword evidence="9" id="KW-0998">Cell outer membrane</keyword>
<dbReference type="EMBL" id="QLMD01000002">
    <property type="protein sequence ID" value="RAK00677.1"/>
    <property type="molecule type" value="Genomic_DNA"/>
</dbReference>
<evidence type="ECO:0000259" key="14">
    <source>
        <dbReference type="Pfam" id="PF03958"/>
    </source>
</evidence>
<evidence type="ECO:0000256" key="2">
    <source>
        <dbReference type="ARBA" id="ARBA00006980"/>
    </source>
</evidence>
<evidence type="ECO:0000256" key="7">
    <source>
        <dbReference type="ARBA" id="ARBA00022927"/>
    </source>
</evidence>
<feature type="domain" description="GspD-like N0" evidence="15">
    <location>
        <begin position="51"/>
        <end position="120"/>
    </location>
</feature>
<keyword evidence="4" id="KW-1134">Transmembrane beta strand</keyword>
<feature type="compositionally biased region" description="Polar residues" evidence="11">
    <location>
        <begin position="435"/>
        <end position="452"/>
    </location>
</feature>
<dbReference type="InterPro" id="IPR004845">
    <property type="entry name" value="T2SS_GspD_CS"/>
</dbReference>
<keyword evidence="7" id="KW-0653">Protein transport</keyword>